<dbReference type="STRING" id="847.BRW83_2061"/>
<dbReference type="eggNOG" id="COG1808">
    <property type="taxonomic scope" value="Bacteria"/>
</dbReference>
<keyword evidence="4" id="KW-1185">Reference proteome</keyword>
<dbReference type="NCBIfam" id="TIGR00341">
    <property type="entry name" value="TIGR00341 family protein"/>
    <property type="match status" value="1"/>
</dbReference>
<dbReference type="Pfam" id="PF04087">
    <property type="entry name" value="DUF389"/>
    <property type="match status" value="1"/>
</dbReference>
<feature type="transmembrane region" description="Helical" evidence="2">
    <location>
        <begin position="167"/>
        <end position="189"/>
    </location>
</feature>
<accession>C3X7L1</accession>
<reference evidence="3 4" key="1">
    <citation type="submission" date="2009-02" db="EMBL/GenBank/DDBJ databases">
        <title>The Genome Sequence of Oxalobacter formigenes OXCC13.</title>
        <authorList>
            <consortium name="The Broad Institute Genome Sequencing Platform"/>
            <person name="Ward D."/>
            <person name="Young S.K."/>
            <person name="Kodira C.D."/>
            <person name="Zeng Q."/>
            <person name="Koehrsen M."/>
            <person name="Alvarado L."/>
            <person name="Berlin A."/>
            <person name="Borenstein D."/>
            <person name="Chen Z."/>
            <person name="Engels R."/>
            <person name="Freedman E."/>
            <person name="Gellesch M."/>
            <person name="Goldberg J."/>
            <person name="Griggs A."/>
            <person name="Gujja S."/>
            <person name="Heiman D."/>
            <person name="Hepburn T."/>
            <person name="Howarth C."/>
            <person name="Jen D."/>
            <person name="Larson L."/>
            <person name="Lewis B."/>
            <person name="Mehta T."/>
            <person name="Park D."/>
            <person name="Pearson M."/>
            <person name="Roberts A."/>
            <person name="Saif S."/>
            <person name="Shea T."/>
            <person name="Shenoy N."/>
            <person name="Sisk P."/>
            <person name="Stolte C."/>
            <person name="Sykes S."/>
            <person name="Walk T."/>
            <person name="White J."/>
            <person name="Yandava C."/>
            <person name="Allison M.J."/>
            <person name="Lander E."/>
            <person name="Nusbaum C."/>
            <person name="Galagan J."/>
            <person name="Birren B."/>
        </authorList>
    </citation>
    <scope>NUCLEOTIDE SEQUENCE [LARGE SCALE GENOMIC DNA]</scope>
    <source>
        <strain evidence="3 4">OXCC13</strain>
    </source>
</reference>
<evidence type="ECO:0000256" key="1">
    <source>
        <dbReference type="SAM" id="Coils"/>
    </source>
</evidence>
<feature type="transmembrane region" description="Helical" evidence="2">
    <location>
        <begin position="142"/>
        <end position="160"/>
    </location>
</feature>
<keyword evidence="1" id="KW-0175">Coiled coil</keyword>
<evidence type="ECO:0000313" key="4">
    <source>
        <dbReference type="Proteomes" id="UP000005089"/>
    </source>
</evidence>
<proteinExistence type="predicted"/>
<dbReference type="OrthoDB" id="9790659at2"/>
<dbReference type="PANTHER" id="PTHR20992">
    <property type="entry name" value="AT15442P-RELATED"/>
    <property type="match status" value="1"/>
</dbReference>
<feature type="transmembrane region" description="Helical" evidence="2">
    <location>
        <begin position="195"/>
        <end position="220"/>
    </location>
</feature>
<dbReference type="GeneID" id="77135887"/>
<evidence type="ECO:0000313" key="3">
    <source>
        <dbReference type="EMBL" id="EEO29187.1"/>
    </source>
</evidence>
<dbReference type="RefSeq" id="WP_005879518.1">
    <property type="nucleotide sequence ID" value="NZ_CP019430.1"/>
</dbReference>
<name>C3X7L1_OXAFO</name>
<keyword evidence="2" id="KW-1133">Transmembrane helix</keyword>
<dbReference type="AlphaFoldDB" id="C3X7L1"/>
<dbReference type="InterPro" id="IPR005240">
    <property type="entry name" value="DUF389"/>
</dbReference>
<protein>
    <submittedName>
        <fullName evidence="3">Putative TIGR00341 family protein</fullName>
    </submittedName>
</protein>
<feature type="coiled-coil region" evidence="1">
    <location>
        <begin position="351"/>
        <end position="385"/>
    </location>
</feature>
<feature type="transmembrane region" description="Helical" evidence="2">
    <location>
        <begin position="48"/>
        <end position="66"/>
    </location>
</feature>
<dbReference type="Proteomes" id="UP000005089">
    <property type="component" value="Unassembled WGS sequence"/>
</dbReference>
<dbReference type="PANTHER" id="PTHR20992:SF9">
    <property type="entry name" value="AT15442P-RELATED"/>
    <property type="match status" value="1"/>
</dbReference>
<feature type="transmembrane region" description="Helical" evidence="2">
    <location>
        <begin position="72"/>
        <end position="92"/>
    </location>
</feature>
<keyword evidence="2" id="KW-0812">Transmembrane</keyword>
<dbReference type="HOGENOM" id="CLU_032897_0_0_4"/>
<feature type="transmembrane region" description="Helical" evidence="2">
    <location>
        <begin position="240"/>
        <end position="260"/>
    </location>
</feature>
<keyword evidence="2" id="KW-0472">Membrane</keyword>
<dbReference type="EMBL" id="GG658170">
    <property type="protein sequence ID" value="EEO29187.1"/>
    <property type="molecule type" value="Genomic_DNA"/>
</dbReference>
<feature type="transmembrane region" description="Helical" evidence="2">
    <location>
        <begin position="104"/>
        <end position="122"/>
    </location>
</feature>
<gene>
    <name evidence="3" type="ORF">OFBG_00215</name>
</gene>
<organism evidence="3 4">
    <name type="scientific">Oxalobacter formigenes OXCC13</name>
    <dbReference type="NCBI Taxonomy" id="556269"/>
    <lineage>
        <taxon>Bacteria</taxon>
        <taxon>Pseudomonadati</taxon>
        <taxon>Pseudomonadota</taxon>
        <taxon>Betaproteobacteria</taxon>
        <taxon>Burkholderiales</taxon>
        <taxon>Oxalobacteraceae</taxon>
        <taxon>Oxalobacter</taxon>
    </lineage>
</organism>
<sequence>MDNSTSDIGDILSRIKKAFVTRFSLRTDQADDDQIDHNIRSGVELNGTYLWTLMCAILIASIGLNINSAVVVIGAMLISPLMGPIMGIGYGVGIYDFRLIHKALKNLAIATIISFITSAIYFYVTPLNEAQSELLSRTSPNIWDLLIAVFGGLAGIIGLTRKEKSNVIPGVAIATALMPPVCTAAYGFVHGNMSYFLGASYLFLLNCIYIALSSVLVVWFISPEARRKINEKLQFRLKAFLLTVVFVSCIPSVFIAVNFVNNQIFNSNVSTFISKELVFDNTFPVDYKSSYKNKTISVVLVGHELNEQTVEDIRKSLAKYGLPDTKLELKQVGVHEQDINAIRTALAKDILANNNQEAQKKEQILETIQAEAQSAAQKAKEEKETLYKGIADEVYIQYPDVNELFFADAYISKQSAENKFSEVPTVIVLSKKVLKKDVKKKIEKWMKYRFQSQNVQIIFVNR</sequence>
<evidence type="ECO:0000256" key="2">
    <source>
        <dbReference type="SAM" id="Phobius"/>
    </source>
</evidence>